<reference evidence="2 3" key="1">
    <citation type="submission" date="2018-06" db="EMBL/GenBank/DDBJ databases">
        <title>Genomic Encyclopedia of Type Strains, Phase III (KMG-III): the genomes of soil and plant-associated and newly described type strains.</title>
        <authorList>
            <person name="Whitman W."/>
        </authorList>
    </citation>
    <scope>NUCLEOTIDE SEQUENCE [LARGE SCALE GENOMIC DNA]</scope>
    <source>
        <strain evidence="2 3">CECT 7945</strain>
    </source>
</reference>
<keyword evidence="2" id="KW-0436">Ligase</keyword>
<dbReference type="GO" id="GO:0016874">
    <property type="term" value="F:ligase activity"/>
    <property type="evidence" value="ECO:0007669"/>
    <property type="project" value="UniProtKB-KW"/>
</dbReference>
<evidence type="ECO:0000313" key="3">
    <source>
        <dbReference type="Proteomes" id="UP000248054"/>
    </source>
</evidence>
<dbReference type="Pfam" id="PF10469">
    <property type="entry name" value="AKAP7_NLS"/>
    <property type="match status" value="1"/>
</dbReference>
<dbReference type="InterPro" id="IPR009097">
    <property type="entry name" value="Cyclic_Pdiesterase"/>
</dbReference>
<keyword evidence="3" id="KW-1185">Reference proteome</keyword>
<sequence>MGLKEHYNKMYRESIADIASDHYEIDDMIDSKSDNRFGISLVIRPSLEVKKNVRDFLDELNKVEPHQYYYPESDIHLTLLSIISCYEGFSLDSIDPSEYMAIAQKRITTLDEKIKIHFKGLTASKSCIMLKGYEEQPIINDLRNQLRRDFKHSELQQSLDERYLLKTAHATILRFKTELSNKNAFLTLVDRYADYDFGTFEVDTIELVYTDWYHREKLVKKLHEFKL</sequence>
<dbReference type="OrthoDB" id="2326088at2"/>
<dbReference type="Gene3D" id="3.90.1140.10">
    <property type="entry name" value="Cyclic phosphodiesterase"/>
    <property type="match status" value="1"/>
</dbReference>
<name>A0A2V4XCF8_9FLAO</name>
<dbReference type="EMBL" id="QJTD01000007">
    <property type="protein sequence ID" value="PYE80171.1"/>
    <property type="molecule type" value="Genomic_DNA"/>
</dbReference>
<dbReference type="SUPFAM" id="SSF55144">
    <property type="entry name" value="LigT-like"/>
    <property type="match status" value="1"/>
</dbReference>
<gene>
    <name evidence="2" type="ORF">DFQ11_107143</name>
</gene>
<comment type="caution">
    <text evidence="2">The sequence shown here is derived from an EMBL/GenBank/DDBJ whole genome shotgun (WGS) entry which is preliminary data.</text>
</comment>
<evidence type="ECO:0000313" key="2">
    <source>
        <dbReference type="EMBL" id="PYE80171.1"/>
    </source>
</evidence>
<feature type="domain" description="A-kinase anchor protein 7-like phosphoesterase" evidence="1">
    <location>
        <begin position="66"/>
        <end position="208"/>
    </location>
</feature>
<dbReference type="InterPro" id="IPR019510">
    <property type="entry name" value="AKAP7-like_phosphoesterase"/>
</dbReference>
<dbReference type="Proteomes" id="UP000248054">
    <property type="component" value="Unassembled WGS sequence"/>
</dbReference>
<evidence type="ECO:0000259" key="1">
    <source>
        <dbReference type="Pfam" id="PF10469"/>
    </source>
</evidence>
<organism evidence="2 3">
    <name type="scientific">Winogradskyella epiphytica</name>
    <dbReference type="NCBI Taxonomy" id="262005"/>
    <lineage>
        <taxon>Bacteria</taxon>
        <taxon>Pseudomonadati</taxon>
        <taxon>Bacteroidota</taxon>
        <taxon>Flavobacteriia</taxon>
        <taxon>Flavobacteriales</taxon>
        <taxon>Flavobacteriaceae</taxon>
        <taxon>Winogradskyella</taxon>
    </lineage>
</organism>
<protein>
    <submittedName>
        <fullName evidence="2">2'-5' RNA ligase</fullName>
    </submittedName>
</protein>
<proteinExistence type="predicted"/>
<dbReference type="AlphaFoldDB" id="A0A2V4XCF8"/>
<accession>A0A2V4XCF8</accession>